<dbReference type="OMA" id="HERVANP"/>
<accession>F4NVP1</accession>
<dbReference type="GeneID" id="18241868"/>
<keyword evidence="4" id="KW-1185">Reference proteome</keyword>
<dbReference type="HOGENOM" id="CLU_752252_0_0_1"/>
<dbReference type="AlphaFoldDB" id="F4NVP1"/>
<dbReference type="RefSeq" id="XP_006676053.1">
    <property type="nucleotide sequence ID" value="XM_006675990.1"/>
</dbReference>
<dbReference type="GO" id="GO:0005643">
    <property type="term" value="C:nuclear pore"/>
    <property type="evidence" value="ECO:0000318"/>
    <property type="project" value="GO_Central"/>
</dbReference>
<dbReference type="SUPFAM" id="SSF50729">
    <property type="entry name" value="PH domain-like"/>
    <property type="match status" value="1"/>
</dbReference>
<dbReference type="EMBL" id="GL882879">
    <property type="protein sequence ID" value="EGF83307.1"/>
    <property type="molecule type" value="Genomic_DNA"/>
</dbReference>
<dbReference type="InterPro" id="IPR011993">
    <property type="entry name" value="PH-like_dom_sf"/>
</dbReference>
<dbReference type="InterPro" id="IPR045255">
    <property type="entry name" value="RanBP1-like"/>
</dbReference>
<dbReference type="SMART" id="SM00160">
    <property type="entry name" value="RanBD"/>
    <property type="match status" value="1"/>
</dbReference>
<proteinExistence type="predicted"/>
<dbReference type="OrthoDB" id="185618at2759"/>
<dbReference type="Gene3D" id="2.30.29.30">
    <property type="entry name" value="Pleckstrin-homology domain (PH domain)/Phosphotyrosine-binding domain (PTB)"/>
    <property type="match status" value="1"/>
</dbReference>
<dbReference type="InParanoid" id="F4NVP1"/>
<feature type="compositionally biased region" description="Polar residues" evidence="1">
    <location>
        <begin position="84"/>
        <end position="94"/>
    </location>
</feature>
<dbReference type="GO" id="GO:0005737">
    <property type="term" value="C:cytoplasm"/>
    <property type="evidence" value="ECO:0000318"/>
    <property type="project" value="GO_Central"/>
</dbReference>
<evidence type="ECO:0000313" key="3">
    <source>
        <dbReference type="EMBL" id="EGF83307.1"/>
    </source>
</evidence>
<feature type="domain" description="RanBD1" evidence="2">
    <location>
        <begin position="238"/>
        <end position="368"/>
    </location>
</feature>
<evidence type="ECO:0000259" key="2">
    <source>
        <dbReference type="PROSITE" id="PS50196"/>
    </source>
</evidence>
<feature type="region of interest" description="Disordered" evidence="1">
    <location>
        <begin position="64"/>
        <end position="105"/>
    </location>
</feature>
<dbReference type="STRING" id="684364.F4NVP1"/>
<dbReference type="Proteomes" id="UP000007241">
    <property type="component" value="Unassembled WGS sequence"/>
</dbReference>
<dbReference type="PROSITE" id="PS50196">
    <property type="entry name" value="RANBD1"/>
    <property type="match status" value="1"/>
</dbReference>
<dbReference type="Pfam" id="PF00638">
    <property type="entry name" value="Ran_BP1"/>
    <property type="match status" value="1"/>
</dbReference>
<evidence type="ECO:0000256" key="1">
    <source>
        <dbReference type="SAM" id="MobiDB-lite"/>
    </source>
</evidence>
<dbReference type="PANTHER" id="PTHR23138:SF87">
    <property type="entry name" value="E3 SUMO-PROTEIN LIGASE RANBP2"/>
    <property type="match status" value="1"/>
</dbReference>
<dbReference type="PANTHER" id="PTHR23138">
    <property type="entry name" value="RAN BINDING PROTEIN"/>
    <property type="match status" value="1"/>
</dbReference>
<gene>
    <name evidence="3" type="ORF">BATDEDRAFT_84849</name>
</gene>
<dbReference type="InterPro" id="IPR000156">
    <property type="entry name" value="Ran_bind_dom"/>
</dbReference>
<sequence length="368" mass="39464">MPKPIDPVNATLAKANSSMPDFTVEAAIGGLKEEEPPLASSILTEKRKRCVQESPIQKKVALEAETGQAEAKSKAVEVSHDNTKPTFDSENTKSPMIKPSAPSSPTGIVAETAVKLEQQTIGSPKLISTPPTSRGIQQSSLGLFSGQSDKQASQISHMSTLPAISSTTGQSSFGSFATHKSDGLTFGSASSQSVSFASILASTPALEQSSKLSTDSFACKDKSGLNSDSTDQEISSDRPITAFSEPMTVVTGEEDETTIHSTRCKLYAWDGENWRERGTGQIKINEGVVTGDTTVQRRLVMRADGVYRVILNVRILPSMPFHLRDDKYVEAVACEKPPSLTKFLFKFASNEVASSFLSSLEQSTCSLE</sequence>
<reference evidence="3 4" key="1">
    <citation type="submission" date="2009-12" db="EMBL/GenBank/DDBJ databases">
        <title>The draft genome of Batrachochytrium dendrobatidis.</title>
        <authorList>
            <consortium name="US DOE Joint Genome Institute (JGI-PGF)"/>
            <person name="Kuo A."/>
            <person name="Salamov A."/>
            <person name="Schmutz J."/>
            <person name="Lucas S."/>
            <person name="Pitluck S."/>
            <person name="Rosenblum E."/>
            <person name="Stajich J."/>
            <person name="Eisen M."/>
            <person name="Grigoriev I.V."/>
        </authorList>
    </citation>
    <scope>NUCLEOTIDE SEQUENCE [LARGE SCALE GENOMIC DNA]</scope>
    <source>
        <strain evidence="4">JAM81 / FGSC 10211</strain>
    </source>
</reference>
<name>F4NVP1_BATDJ</name>
<dbReference type="FunFam" id="2.30.29.30:FF:000719">
    <property type="entry name" value="Uncharacterized protein"/>
    <property type="match status" value="1"/>
</dbReference>
<organism evidence="3 4">
    <name type="scientific">Batrachochytrium dendrobatidis (strain JAM81 / FGSC 10211)</name>
    <name type="common">Frog chytrid fungus</name>
    <dbReference type="NCBI Taxonomy" id="684364"/>
    <lineage>
        <taxon>Eukaryota</taxon>
        <taxon>Fungi</taxon>
        <taxon>Fungi incertae sedis</taxon>
        <taxon>Chytridiomycota</taxon>
        <taxon>Chytridiomycota incertae sedis</taxon>
        <taxon>Chytridiomycetes</taxon>
        <taxon>Rhizophydiales</taxon>
        <taxon>Rhizophydiales incertae sedis</taxon>
        <taxon>Batrachochytrium</taxon>
    </lineage>
</organism>
<protein>
    <recommendedName>
        <fullName evidence="2">RanBD1 domain-containing protein</fullName>
    </recommendedName>
</protein>
<evidence type="ECO:0000313" key="4">
    <source>
        <dbReference type="Proteomes" id="UP000007241"/>
    </source>
</evidence>
<feature type="compositionally biased region" description="Basic and acidic residues" evidence="1">
    <location>
        <begin position="71"/>
        <end position="83"/>
    </location>
</feature>